<comment type="caution">
    <text evidence="1">The sequence shown here is derived from an EMBL/GenBank/DDBJ whole genome shotgun (WGS) entry which is preliminary data.</text>
</comment>
<sequence>MGSSGKRSKRGKFSCCFFFLNIFKSWKPSHDTTDDEAAGHGGREYEGISEWEVEPGINRKASDFIKKFHEAQK</sequence>
<reference evidence="1 2" key="1">
    <citation type="journal article" date="2021" name="Commun. Biol.">
        <title>The genome of Shorea leprosula (Dipterocarpaceae) highlights the ecological relevance of drought in aseasonal tropical rainforests.</title>
        <authorList>
            <person name="Ng K.K.S."/>
            <person name="Kobayashi M.J."/>
            <person name="Fawcett J.A."/>
            <person name="Hatakeyama M."/>
            <person name="Paape T."/>
            <person name="Ng C.H."/>
            <person name="Ang C.C."/>
            <person name="Tnah L.H."/>
            <person name="Lee C.T."/>
            <person name="Nishiyama T."/>
            <person name="Sese J."/>
            <person name="O'Brien M.J."/>
            <person name="Copetti D."/>
            <person name="Mohd Noor M.I."/>
            <person name="Ong R.C."/>
            <person name="Putra M."/>
            <person name="Sireger I.Z."/>
            <person name="Indrioko S."/>
            <person name="Kosugi Y."/>
            <person name="Izuno A."/>
            <person name="Isagi Y."/>
            <person name="Lee S.L."/>
            <person name="Shimizu K.K."/>
        </authorList>
    </citation>
    <scope>NUCLEOTIDE SEQUENCE [LARGE SCALE GENOMIC DNA]</scope>
    <source>
        <strain evidence="1">214</strain>
    </source>
</reference>
<evidence type="ECO:0000313" key="2">
    <source>
        <dbReference type="Proteomes" id="UP001054252"/>
    </source>
</evidence>
<protein>
    <submittedName>
        <fullName evidence="1">Uncharacterized protein</fullName>
    </submittedName>
</protein>
<accession>A0AAV5IAM7</accession>
<dbReference type="Proteomes" id="UP001054252">
    <property type="component" value="Unassembled WGS sequence"/>
</dbReference>
<dbReference type="EMBL" id="BPVZ01000009">
    <property type="protein sequence ID" value="GKU96072.1"/>
    <property type="molecule type" value="Genomic_DNA"/>
</dbReference>
<dbReference type="AlphaFoldDB" id="A0AAV5IAM7"/>
<proteinExistence type="predicted"/>
<keyword evidence="2" id="KW-1185">Reference proteome</keyword>
<evidence type="ECO:0000313" key="1">
    <source>
        <dbReference type="EMBL" id="GKU96072.1"/>
    </source>
</evidence>
<gene>
    <name evidence="1" type="ORF">SLEP1_g9352</name>
</gene>
<organism evidence="1 2">
    <name type="scientific">Rubroshorea leprosula</name>
    <dbReference type="NCBI Taxonomy" id="152421"/>
    <lineage>
        <taxon>Eukaryota</taxon>
        <taxon>Viridiplantae</taxon>
        <taxon>Streptophyta</taxon>
        <taxon>Embryophyta</taxon>
        <taxon>Tracheophyta</taxon>
        <taxon>Spermatophyta</taxon>
        <taxon>Magnoliopsida</taxon>
        <taxon>eudicotyledons</taxon>
        <taxon>Gunneridae</taxon>
        <taxon>Pentapetalae</taxon>
        <taxon>rosids</taxon>
        <taxon>malvids</taxon>
        <taxon>Malvales</taxon>
        <taxon>Dipterocarpaceae</taxon>
        <taxon>Rubroshorea</taxon>
    </lineage>
</organism>
<name>A0AAV5IAM7_9ROSI</name>